<reference evidence="3" key="2">
    <citation type="submission" date="2022-10" db="EMBL/GenBank/DDBJ databases">
        <authorList>
            <consortium name="ENA_rothamsted_submissions"/>
            <consortium name="culmorum"/>
            <person name="King R."/>
        </authorList>
    </citation>
    <scope>NUCLEOTIDE SEQUENCE</scope>
</reference>
<proteinExistence type="predicted"/>
<organism evidence="3 4">
    <name type="scientific">Phaedon cochleariae</name>
    <name type="common">Mustard beetle</name>
    <dbReference type="NCBI Taxonomy" id="80249"/>
    <lineage>
        <taxon>Eukaryota</taxon>
        <taxon>Metazoa</taxon>
        <taxon>Ecdysozoa</taxon>
        <taxon>Arthropoda</taxon>
        <taxon>Hexapoda</taxon>
        <taxon>Insecta</taxon>
        <taxon>Pterygota</taxon>
        <taxon>Neoptera</taxon>
        <taxon>Endopterygota</taxon>
        <taxon>Coleoptera</taxon>
        <taxon>Polyphaga</taxon>
        <taxon>Cucujiformia</taxon>
        <taxon>Chrysomeloidea</taxon>
        <taxon>Chrysomelidae</taxon>
        <taxon>Chrysomelinae</taxon>
        <taxon>Chrysomelini</taxon>
        <taxon>Phaedon</taxon>
    </lineage>
</organism>
<dbReference type="Proteomes" id="UP001153737">
    <property type="component" value="Chromosome 9"/>
</dbReference>
<evidence type="ECO:0000256" key="1">
    <source>
        <dbReference type="SAM" id="MobiDB-lite"/>
    </source>
</evidence>
<accession>A0A9N9X5W0</accession>
<protein>
    <recommendedName>
        <fullName evidence="2">BESS domain-containing protein</fullName>
    </recommendedName>
</protein>
<dbReference type="EMBL" id="OU896715">
    <property type="protein sequence ID" value="CAG9825782.1"/>
    <property type="molecule type" value="Genomic_DNA"/>
</dbReference>
<evidence type="ECO:0000313" key="3">
    <source>
        <dbReference type="EMBL" id="CAG9825782.1"/>
    </source>
</evidence>
<feature type="compositionally biased region" description="Low complexity" evidence="1">
    <location>
        <begin position="93"/>
        <end position="110"/>
    </location>
</feature>
<dbReference type="GO" id="GO:0003677">
    <property type="term" value="F:DNA binding"/>
    <property type="evidence" value="ECO:0007669"/>
    <property type="project" value="InterPro"/>
</dbReference>
<feature type="region of interest" description="Disordered" evidence="1">
    <location>
        <begin position="81"/>
        <end position="125"/>
    </location>
</feature>
<dbReference type="InterPro" id="IPR004210">
    <property type="entry name" value="BESS_motif"/>
</dbReference>
<keyword evidence="4" id="KW-1185">Reference proteome</keyword>
<dbReference type="Pfam" id="PF02944">
    <property type="entry name" value="BESS"/>
    <property type="match status" value="1"/>
</dbReference>
<evidence type="ECO:0000313" key="4">
    <source>
        <dbReference type="Proteomes" id="UP001153737"/>
    </source>
</evidence>
<dbReference type="OrthoDB" id="10071528at2759"/>
<sequence length="317" mass="35884">MEDGVCTQSGTGKLTARLPVKLKSNLATHGNRPVELQPGSSESMRVYTCLHTIAKFVAFAGAQAETTSSYVADEELTQLDDSDTIDSAPDTPASIQSSSTSTTQASTSTSRVSGSKVPSKGAKRRGIDDFESRLLNYLETPVSQPHLNEDQSFLNSLLPTMARFDDEQKLEFRLGVLQLIKQIKHKNDPVSRHTTWTSQQYVSQVQQFPVPPQHQMQHLPAAQIQPQYNYHLQSQTQPHPQDSNSQCESPFDISYTRRSSGFTFTYLSEEETRMRAVSALEIDKRKRKRHEEKVALKREMFESFEKNAEKREDENRR</sequence>
<name>A0A9N9X5W0_PHACE</name>
<dbReference type="AlphaFoldDB" id="A0A9N9X5W0"/>
<evidence type="ECO:0000259" key="2">
    <source>
        <dbReference type="Pfam" id="PF02944"/>
    </source>
</evidence>
<gene>
    <name evidence="3" type="ORF">PHAECO_LOCUS12324</name>
</gene>
<reference evidence="3" key="1">
    <citation type="submission" date="2022-01" db="EMBL/GenBank/DDBJ databases">
        <authorList>
            <person name="King R."/>
        </authorList>
    </citation>
    <scope>NUCLEOTIDE SEQUENCE</scope>
</reference>
<feature type="domain" description="BESS" evidence="2">
    <location>
        <begin position="149"/>
        <end position="181"/>
    </location>
</feature>